<organism evidence="2 4">
    <name type="scientific">Cafeteria roenbergensis</name>
    <name type="common">Marine flagellate</name>
    <dbReference type="NCBI Taxonomy" id="33653"/>
    <lineage>
        <taxon>Eukaryota</taxon>
        <taxon>Sar</taxon>
        <taxon>Stramenopiles</taxon>
        <taxon>Bigyra</taxon>
        <taxon>Opalozoa</taxon>
        <taxon>Bicosoecida</taxon>
        <taxon>Cafeteriaceae</taxon>
        <taxon>Cafeteria</taxon>
    </lineage>
</organism>
<name>A0A5A8CEJ9_CAFRO</name>
<keyword evidence="3" id="KW-1185">Reference proteome</keyword>
<reference evidence="3 4" key="1">
    <citation type="submission" date="2019-07" db="EMBL/GenBank/DDBJ databases">
        <title>Genomes of Cafeteria roenbergensis.</title>
        <authorList>
            <person name="Fischer M.G."/>
            <person name="Hackl T."/>
            <person name="Roman M."/>
        </authorList>
    </citation>
    <scope>NUCLEOTIDE SEQUENCE [LARGE SCALE GENOMIC DNA]</scope>
    <source>
        <strain evidence="1 3">BVI</strain>
        <strain evidence="2 4">RCC970-E3</strain>
    </source>
</reference>
<dbReference type="Proteomes" id="UP000323011">
    <property type="component" value="Unassembled WGS sequence"/>
</dbReference>
<evidence type="ECO:0000313" key="2">
    <source>
        <dbReference type="EMBL" id="KAA0151338.1"/>
    </source>
</evidence>
<dbReference type="EMBL" id="VLTL01000219">
    <property type="protein sequence ID" value="KAA0151338.1"/>
    <property type="molecule type" value="Genomic_DNA"/>
</dbReference>
<comment type="caution">
    <text evidence="2">The sequence shown here is derived from an EMBL/GenBank/DDBJ whole genome shotgun (WGS) entry which is preliminary data.</text>
</comment>
<dbReference type="EMBL" id="VLTN01000037">
    <property type="protein sequence ID" value="KAA0150103.1"/>
    <property type="molecule type" value="Genomic_DNA"/>
</dbReference>
<evidence type="ECO:0000313" key="3">
    <source>
        <dbReference type="Proteomes" id="UP000323011"/>
    </source>
</evidence>
<gene>
    <name evidence="2" type="ORF">FNF28_07143</name>
    <name evidence="1" type="ORF">FNF29_05543</name>
</gene>
<accession>A0A5A8CEJ9</accession>
<evidence type="ECO:0000313" key="4">
    <source>
        <dbReference type="Proteomes" id="UP000324907"/>
    </source>
</evidence>
<proteinExistence type="predicted"/>
<dbReference type="AlphaFoldDB" id="A0A5A8CEJ9"/>
<dbReference type="OMA" id="CAMARAN"/>
<evidence type="ECO:0000313" key="1">
    <source>
        <dbReference type="EMBL" id="KAA0150103.1"/>
    </source>
</evidence>
<sequence length="1074" mass="112115">MASASSAASSAAAGADPINTLLAFAEAAVNDDAKCGAAQASLATWREELAPAVEAVREYLRALRVGERSIAERRRLYEGWTNARKRAAGRFFSWMPAEPPADAGAGAALAARLKEATESPGHMAFLTAAGEVNRAVSDLVGALGSGRSNRSKRAAKASTVLSSHAGLNSIPGAAVDRHGNALDDVGDLVADGAFEGTGTRVVILQLYTQSFDCSLPITALKRKGLVVDHFAPAGCELTSGSSPRARVMPSPEELDELLGTASQVWVISDMRAHLTEGHLAVIERHWRAGLGLYAMGDNAPFYVDANALLARLQLPTMSGNQHGDKHAKVLDEAAVAAAPSRGLDAERLARGDLATTGVVRLYEGITVATFDDDDLEHCGFKTLLRESGRGLAVTARRDPEGGAGPVVADGAFTRLFCSWDGAGSARFVTNIAAMLATDLGGSGAEEGAGAEAEGAEEDAVPTMAEAGGFEAECDVTFERGLAAIALAPMPDPTLLTSDIVLDNALGSGEAAAPFVLPQVYSVSTARALVESGSNPFTRQPLQLAVPAVSLSTDVNRKLVGELLCHGLLGGARMPNTAFMLFYAACQQRVLAGSDHKGVFAFFSAQIEEHITTRATFGDTGPYMALRDAMAYYLVSTSAEEQRKTFSFTAAAALTMARLGGGEGAVVLRTACRRALVRSLHAGLLQLGKASPEALNEALDGLLYSKIWHGIATRGSERAVTMEQLARVALPAPAVEPTLRAAERLAAALGGAPLLSDSQATALSVWARFRTRSWAAGAETALVQLVSTRAGKHVWNNSPADWRSAAELAGLVFLTEAEEAESGPVPGFATTLGPSVFRWNGDDGPWLIDPTSEDAGSDEWIAKAKAIRAAALRAEYHTQDPNGYPTAVLPRGHRIAAQSGPAEREVLNAASEAAEAGWSTAAAAAEGASSSGSGASGLAAAESALVELADLTGDETFAAAKPASAHCNLHRAVQRVMARPEHADATECTEAIERDVARYLLEDGKGGIHHACVPRAVPMLVRSLLEAKERDGAMLFTSSSVVSFDVRARAELARAAEQWKAESAGGAAPVMWKAP</sequence>
<protein>
    <submittedName>
        <fullName evidence="2">Uncharacterized protein</fullName>
    </submittedName>
</protein>
<dbReference type="Proteomes" id="UP000324907">
    <property type="component" value="Unassembled WGS sequence"/>
</dbReference>